<feature type="transmembrane region" description="Helical" evidence="1">
    <location>
        <begin position="38"/>
        <end position="59"/>
    </location>
</feature>
<keyword evidence="3" id="KW-1185">Reference proteome</keyword>
<organism evidence="2 3">
    <name type="scientific">Parageobacillus caldoxylosilyticus NBRC 107762</name>
    <dbReference type="NCBI Taxonomy" id="1220594"/>
    <lineage>
        <taxon>Bacteria</taxon>
        <taxon>Bacillati</taxon>
        <taxon>Bacillota</taxon>
        <taxon>Bacilli</taxon>
        <taxon>Bacillales</taxon>
        <taxon>Anoxybacillaceae</taxon>
        <taxon>Saccharococcus</taxon>
    </lineage>
</organism>
<reference evidence="2 3" key="1">
    <citation type="submission" date="2014-04" db="EMBL/GenBank/DDBJ databases">
        <title>Whole genome shotgun sequence of Geobacillus caldoxylosilyticus NBRC 107762.</title>
        <authorList>
            <person name="Hosoyama A."/>
            <person name="Hosoyama Y."/>
            <person name="Katano-Makiyama Y."/>
            <person name="Tsuchikane K."/>
            <person name="Ohji S."/>
            <person name="Ichikawa N."/>
            <person name="Yamazoe A."/>
            <person name="Fujita N."/>
        </authorList>
    </citation>
    <scope>NUCLEOTIDE SEQUENCE [LARGE SCALE GENOMIC DNA]</scope>
    <source>
        <strain evidence="2 3">NBRC 107762</strain>
    </source>
</reference>
<dbReference type="InterPro" id="IPR016945">
    <property type="entry name" value="UCP030092"/>
</dbReference>
<dbReference type="Proteomes" id="UP000023561">
    <property type="component" value="Unassembled WGS sequence"/>
</dbReference>
<feature type="transmembrane region" description="Helical" evidence="1">
    <location>
        <begin position="6"/>
        <end position="26"/>
    </location>
</feature>
<evidence type="ECO:0008006" key="4">
    <source>
        <dbReference type="Google" id="ProtNLM"/>
    </source>
</evidence>
<evidence type="ECO:0000256" key="1">
    <source>
        <dbReference type="SAM" id="Phobius"/>
    </source>
</evidence>
<dbReference type="OrthoDB" id="2353183at2"/>
<proteinExistence type="predicted"/>
<dbReference type="RefSeq" id="WP_042407243.1">
    <property type="nucleotide sequence ID" value="NZ_BAWO01000007.1"/>
</dbReference>
<accession>A0A023DCJ7</accession>
<dbReference type="InterPro" id="IPR024515">
    <property type="entry name" value="DUF3397"/>
</dbReference>
<gene>
    <name evidence="2" type="ORF">GCA01S_007_00290</name>
</gene>
<dbReference type="AlphaFoldDB" id="A0A023DCJ7"/>
<keyword evidence="1" id="KW-0812">Transmembrane</keyword>
<dbReference type="EMBL" id="BAWO01000007">
    <property type="protein sequence ID" value="GAJ38746.1"/>
    <property type="molecule type" value="Genomic_DNA"/>
</dbReference>
<evidence type="ECO:0000313" key="3">
    <source>
        <dbReference type="Proteomes" id="UP000023561"/>
    </source>
</evidence>
<feature type="transmembrane region" description="Helical" evidence="1">
    <location>
        <begin position="65"/>
        <end position="85"/>
    </location>
</feature>
<sequence>MDELLAWLLATFVTMPLLAFFLVYFFARKLWKRKRKSFYAAVNVSTLFFIVAVHFLLMILSGKSYLWYIVLFLLLIHMLIAIGYWRKKEDFHFAVIFRLFWRASFLLFFTLYAGLLVYGMVVRVSGNL</sequence>
<comment type="caution">
    <text evidence="2">The sequence shown here is derived from an EMBL/GenBank/DDBJ whole genome shotgun (WGS) entry which is preliminary data.</text>
</comment>
<keyword evidence="1" id="KW-1133">Transmembrane helix</keyword>
<name>A0A023DCJ7_9BACL</name>
<keyword evidence="1" id="KW-0472">Membrane</keyword>
<feature type="transmembrane region" description="Helical" evidence="1">
    <location>
        <begin position="105"/>
        <end position="125"/>
    </location>
</feature>
<evidence type="ECO:0000313" key="2">
    <source>
        <dbReference type="EMBL" id="GAJ38746.1"/>
    </source>
</evidence>
<dbReference type="PIRSF" id="PIRSF030092">
    <property type="entry name" value="UCP030092"/>
    <property type="match status" value="1"/>
</dbReference>
<protein>
    <recommendedName>
        <fullName evidence="4">DUF3397 domain-containing protein</fullName>
    </recommendedName>
</protein>
<dbReference type="Pfam" id="PF11877">
    <property type="entry name" value="DUF3397"/>
    <property type="match status" value="1"/>
</dbReference>